<comment type="caution">
    <text evidence="1">The sequence shown here is derived from an EMBL/GenBank/DDBJ whole genome shotgun (WGS) entry which is preliminary data.</text>
</comment>
<dbReference type="Pfam" id="PF12294">
    <property type="entry name" value="DUF3626"/>
    <property type="match status" value="1"/>
</dbReference>
<dbReference type="AlphaFoldDB" id="A0A9D1S3Y3"/>
<name>A0A9D1S3Y3_9FIRM</name>
<reference evidence="1" key="2">
    <citation type="journal article" date="2021" name="PeerJ">
        <title>Extensive microbial diversity within the chicken gut microbiome revealed by metagenomics and culture.</title>
        <authorList>
            <person name="Gilroy R."/>
            <person name="Ravi A."/>
            <person name="Getino M."/>
            <person name="Pursley I."/>
            <person name="Horton D.L."/>
            <person name="Alikhan N.F."/>
            <person name="Baker D."/>
            <person name="Gharbi K."/>
            <person name="Hall N."/>
            <person name="Watson M."/>
            <person name="Adriaenssens E.M."/>
            <person name="Foster-Nyarko E."/>
            <person name="Jarju S."/>
            <person name="Secka A."/>
            <person name="Antonio M."/>
            <person name="Oren A."/>
            <person name="Chaudhuri R.R."/>
            <person name="La Ragione R."/>
            <person name="Hildebrand F."/>
            <person name="Pallen M.J."/>
        </authorList>
    </citation>
    <scope>NUCLEOTIDE SEQUENCE</scope>
    <source>
        <strain evidence="1">ChiSxjej2B14-8506</strain>
    </source>
</reference>
<reference evidence="1" key="1">
    <citation type="submission" date="2020-10" db="EMBL/GenBank/DDBJ databases">
        <authorList>
            <person name="Gilroy R."/>
        </authorList>
    </citation>
    <scope>NUCLEOTIDE SEQUENCE</scope>
    <source>
        <strain evidence="1">ChiSxjej2B14-8506</strain>
    </source>
</reference>
<gene>
    <name evidence="1" type="ORF">IAC59_02450</name>
</gene>
<dbReference type="InterPro" id="IPR022074">
    <property type="entry name" value="DUF3626"/>
</dbReference>
<protein>
    <submittedName>
        <fullName evidence="1">DUF3626 domain-containing protein</fullName>
    </submittedName>
</protein>
<proteinExistence type="predicted"/>
<organism evidence="1 2">
    <name type="scientific">Candidatus Fimadaptatus faecigallinarum</name>
    <dbReference type="NCBI Taxonomy" id="2840814"/>
    <lineage>
        <taxon>Bacteria</taxon>
        <taxon>Bacillati</taxon>
        <taxon>Bacillota</taxon>
        <taxon>Clostridia</taxon>
        <taxon>Eubacteriales</taxon>
        <taxon>Candidatus Fimadaptatus</taxon>
    </lineage>
</organism>
<evidence type="ECO:0000313" key="1">
    <source>
        <dbReference type="EMBL" id="HIU46100.1"/>
    </source>
</evidence>
<sequence length="345" mass="38832">MQHYQQTALDYARANSLPKLPESMEYLNGVCKRHGVRPVELIARMLQRPVTLNFHPDRISSDGRKVLESMTAQGYYHCQFLTGTTNGSRTAFPGGERYEWEQRLFGGAYPESARDRPKYGALNVLSYADGASMRFGSCFIALNTAVTRRCTFCYGDSSDAPKALCTADTFGCVVAELMRDVVNHSRLLNQCVSTEQEALAILMRRRIEPARLGRNLDFCIEAHIHGDVSLASDVTALYLDRSYVATSIHAQAEELCMRYSIPLRWIPERSVRADAIDELFRGPGIVKLARKLEANCRGTVRINAMLLGEASQDSVRNAQRWSDLGSAAEVFQYFKQLWHYVGYFG</sequence>
<dbReference type="Proteomes" id="UP000824123">
    <property type="component" value="Unassembled WGS sequence"/>
</dbReference>
<evidence type="ECO:0000313" key="2">
    <source>
        <dbReference type="Proteomes" id="UP000824123"/>
    </source>
</evidence>
<accession>A0A9D1S3Y3</accession>
<dbReference type="EMBL" id="DVNK01000021">
    <property type="protein sequence ID" value="HIU46100.1"/>
    <property type="molecule type" value="Genomic_DNA"/>
</dbReference>